<evidence type="ECO:0000313" key="4">
    <source>
        <dbReference type="EMBL" id="KAL3775011.1"/>
    </source>
</evidence>
<dbReference type="Pfam" id="PF07985">
    <property type="entry name" value="SRR1"/>
    <property type="match status" value="1"/>
</dbReference>
<protein>
    <recommendedName>
        <fullName evidence="3">SRR1-like domain-containing protein</fullName>
    </recommendedName>
</protein>
<dbReference type="Proteomes" id="UP001530315">
    <property type="component" value="Unassembled WGS sequence"/>
</dbReference>
<feature type="compositionally biased region" description="Basic and acidic residues" evidence="2">
    <location>
        <begin position="373"/>
        <end position="385"/>
    </location>
</feature>
<comment type="caution">
    <text evidence="4">The sequence shown here is derived from an EMBL/GenBank/DDBJ whole genome shotgun (WGS) entry which is preliminary data.</text>
</comment>
<evidence type="ECO:0000313" key="5">
    <source>
        <dbReference type="Proteomes" id="UP001530315"/>
    </source>
</evidence>
<dbReference type="PANTHER" id="PTHR28626">
    <property type="entry name" value="SRR1-LIKE PROTEIN"/>
    <property type="match status" value="1"/>
</dbReference>
<dbReference type="EMBL" id="JALLAZ020001437">
    <property type="protein sequence ID" value="KAL3775011.1"/>
    <property type="molecule type" value="Genomic_DNA"/>
</dbReference>
<feature type="region of interest" description="Disordered" evidence="2">
    <location>
        <begin position="360"/>
        <end position="399"/>
    </location>
</feature>
<evidence type="ECO:0000256" key="1">
    <source>
        <dbReference type="ARBA" id="ARBA00009856"/>
    </source>
</evidence>
<gene>
    <name evidence="4" type="ORF">ACHAW5_003749</name>
</gene>
<sequence>MAEEWTLVRGKSSSKPRNRRHIANGAARTGNRVGGGSDGGLYGSRASTSVGGSRCDEEDWSERIKRDTFECLRALEGQLRAGNGFAHRLITSLNEAVSSSSTSRRDVHRATGDADTDAANAHAESRGLRLSDIVAYGIGNFSTERFRSPMLQLACLLLLRRCAASDSSMYDDRSDGRSDAEYRRDGLESFQDDQKRVPVHYYDPCILPIERELLDIAFHVHVLEYNDMGKRTNVLWAHWYRIFTPASSESGSSSNDTNNSTHSVNADDGSANDGSMVIFGNSFRDYEERTIPSRERTDGTNGVFIVAPFAREIPIDVVGNASKKRGGGGDVMTNDTLRHLEMAFNDCSVIYFPVAKARRGDVEDDGGDDDDEQTRRRGWPDRPREWFVSTNPDECGELK</sequence>
<keyword evidence="5" id="KW-1185">Reference proteome</keyword>
<dbReference type="PANTHER" id="PTHR28626:SF3">
    <property type="entry name" value="SRR1-LIKE PROTEIN"/>
    <property type="match status" value="1"/>
</dbReference>
<evidence type="ECO:0000259" key="3">
    <source>
        <dbReference type="Pfam" id="PF07985"/>
    </source>
</evidence>
<feature type="domain" description="SRR1-like" evidence="3">
    <location>
        <begin position="127"/>
        <end position="349"/>
    </location>
</feature>
<dbReference type="InterPro" id="IPR040044">
    <property type="entry name" value="SRR1L"/>
</dbReference>
<dbReference type="InterPro" id="IPR012942">
    <property type="entry name" value="SRR1-like"/>
</dbReference>
<dbReference type="AlphaFoldDB" id="A0ABD3NKB3"/>
<reference evidence="4 5" key="1">
    <citation type="submission" date="2024-10" db="EMBL/GenBank/DDBJ databases">
        <title>Updated reference genomes for cyclostephanoid diatoms.</title>
        <authorList>
            <person name="Roberts W.R."/>
            <person name="Alverson A.J."/>
        </authorList>
    </citation>
    <scope>NUCLEOTIDE SEQUENCE [LARGE SCALE GENOMIC DNA]</scope>
    <source>
        <strain evidence="4 5">AJA276-08</strain>
    </source>
</reference>
<comment type="similarity">
    <text evidence="1">Belongs to the SRR1 family.</text>
</comment>
<feature type="region of interest" description="Disordered" evidence="2">
    <location>
        <begin position="1"/>
        <end position="57"/>
    </location>
</feature>
<name>A0ABD3NKB3_9STRA</name>
<feature type="region of interest" description="Disordered" evidence="2">
    <location>
        <begin position="247"/>
        <end position="273"/>
    </location>
</feature>
<feature type="compositionally biased region" description="Low complexity" evidence="2">
    <location>
        <begin position="247"/>
        <end position="264"/>
    </location>
</feature>
<feature type="compositionally biased region" description="Gly residues" evidence="2">
    <location>
        <begin position="32"/>
        <end position="42"/>
    </location>
</feature>
<feature type="compositionally biased region" description="Basic and acidic residues" evidence="2">
    <location>
        <begin position="103"/>
        <end position="112"/>
    </location>
</feature>
<organism evidence="4 5">
    <name type="scientific">Stephanodiscus triporus</name>
    <dbReference type="NCBI Taxonomy" id="2934178"/>
    <lineage>
        <taxon>Eukaryota</taxon>
        <taxon>Sar</taxon>
        <taxon>Stramenopiles</taxon>
        <taxon>Ochrophyta</taxon>
        <taxon>Bacillariophyta</taxon>
        <taxon>Coscinodiscophyceae</taxon>
        <taxon>Thalassiosirophycidae</taxon>
        <taxon>Stephanodiscales</taxon>
        <taxon>Stephanodiscaceae</taxon>
        <taxon>Stephanodiscus</taxon>
    </lineage>
</organism>
<proteinExistence type="inferred from homology"/>
<evidence type="ECO:0000256" key="2">
    <source>
        <dbReference type="SAM" id="MobiDB-lite"/>
    </source>
</evidence>
<feature type="region of interest" description="Disordered" evidence="2">
    <location>
        <begin position="97"/>
        <end position="121"/>
    </location>
</feature>
<feature type="compositionally biased region" description="Basic residues" evidence="2">
    <location>
        <begin position="12"/>
        <end position="22"/>
    </location>
</feature>
<feature type="compositionally biased region" description="Acidic residues" evidence="2">
    <location>
        <begin position="362"/>
        <end position="372"/>
    </location>
</feature>
<accession>A0ABD3NKB3</accession>